<evidence type="ECO:0000259" key="7">
    <source>
        <dbReference type="PROSITE" id="PS50076"/>
    </source>
</evidence>
<evidence type="ECO:0000313" key="9">
    <source>
        <dbReference type="EMBL" id="KAH9362916.1"/>
    </source>
</evidence>
<dbReference type="InterPro" id="IPR035979">
    <property type="entry name" value="RBD_domain_sf"/>
</dbReference>
<dbReference type="PANTHER" id="PTHR47678:SF4">
    <property type="entry name" value="SHOCK PROTEIN 70 (HSP70)-INTERACTING PROTEIN, PUTATIVE-RELATED"/>
    <property type="match status" value="1"/>
</dbReference>
<dbReference type="PANTHER" id="PTHR47678">
    <property type="entry name" value="TETRATRICOPEPTIDE REPEAT PROTEIN 31"/>
    <property type="match status" value="1"/>
</dbReference>
<evidence type="ECO:0000256" key="6">
    <source>
        <dbReference type="SAM" id="MobiDB-lite"/>
    </source>
</evidence>
<feature type="region of interest" description="Disordered" evidence="6">
    <location>
        <begin position="204"/>
        <end position="225"/>
    </location>
</feature>
<comment type="caution">
    <text evidence="9">The sequence shown here is derived from an EMBL/GenBank/DDBJ whole genome shotgun (WGS) entry which is preliminary data.</text>
</comment>
<dbReference type="SUPFAM" id="SSF48452">
    <property type="entry name" value="TPR-like"/>
    <property type="match status" value="1"/>
</dbReference>
<feature type="compositionally biased region" description="Basic and acidic residues" evidence="6">
    <location>
        <begin position="211"/>
        <end position="222"/>
    </location>
</feature>
<dbReference type="Pfam" id="PF07719">
    <property type="entry name" value="TPR_2"/>
    <property type="match status" value="1"/>
</dbReference>
<dbReference type="GO" id="GO:0003723">
    <property type="term" value="F:RNA binding"/>
    <property type="evidence" value="ECO:0007669"/>
    <property type="project" value="UniProtKB-UniRule"/>
</dbReference>
<keyword evidence="2 5" id="KW-0802">TPR repeat</keyword>
<dbReference type="AlphaFoldDB" id="A0A9J6FLM6"/>
<dbReference type="InterPro" id="IPR036869">
    <property type="entry name" value="J_dom_sf"/>
</dbReference>
<sequence>MPRLKITKAEALKILKLDGPDPSEADIKQNYQQLALQFHPSKQRGNRLCVKVFDRLCRSYLILTEGKDSMENLLTPPEMLDVFVKAFELEAPPFAWKVPAQDASTQCEGAPSGGAEVTAAPLGASVAKLAAAFAQRAAPTQAPPHVNSACCPKTQEPTGPTKPVVSSKAVASASVATLASGAAPASTTAPEKKPVVAPKKVAEKSAAAFTPDEKQADKDAKKAARKANKGLGMSHDLCGPSFVSCIPGEGCEMCTLGRYKDAIDLFTKAIKKCGDEHSYYGNRSYCYAILEKFDKALKDADTSIQLGPQSAKGFFRRGKALLGLQRYSEAAEAFKMVLKLEPNCPDAEKELHTVHVYELKAEWALGHGATDVQTAVNMLCGPNAVAPDIKENPGNLEGFRSLWVGNITTDVTEKMLQTLFSRYGEVHSIRLLYDRHCAFINYGNTVSPSKAMDALQGTTLCGTTLLIRFPDNNYLEKKKNGYAPKANVT</sequence>
<keyword evidence="1" id="KW-0677">Repeat</keyword>
<keyword evidence="10" id="KW-1185">Reference proteome</keyword>
<dbReference type="SUPFAM" id="SSF46565">
    <property type="entry name" value="Chaperone J-domain"/>
    <property type="match status" value="1"/>
</dbReference>
<dbReference type="SMART" id="SM00360">
    <property type="entry name" value="RRM"/>
    <property type="match status" value="1"/>
</dbReference>
<evidence type="ECO:0000259" key="8">
    <source>
        <dbReference type="PROSITE" id="PS50102"/>
    </source>
</evidence>
<dbReference type="CDD" id="cd00590">
    <property type="entry name" value="RRM_SF"/>
    <property type="match status" value="1"/>
</dbReference>
<dbReference type="PROSITE" id="PS50076">
    <property type="entry name" value="DNAJ_2"/>
    <property type="match status" value="1"/>
</dbReference>
<feature type="domain" description="RRM" evidence="8">
    <location>
        <begin position="400"/>
        <end position="472"/>
    </location>
</feature>
<dbReference type="InterPro" id="IPR001623">
    <property type="entry name" value="DnaJ_domain"/>
</dbReference>
<feature type="repeat" description="TPR" evidence="5">
    <location>
        <begin position="311"/>
        <end position="344"/>
    </location>
</feature>
<dbReference type="VEuPathDB" id="VectorBase:HLOH_042263"/>
<dbReference type="SMART" id="SM00028">
    <property type="entry name" value="TPR"/>
    <property type="match status" value="3"/>
</dbReference>
<organism evidence="9 10">
    <name type="scientific">Haemaphysalis longicornis</name>
    <name type="common">Bush tick</name>
    <dbReference type="NCBI Taxonomy" id="44386"/>
    <lineage>
        <taxon>Eukaryota</taxon>
        <taxon>Metazoa</taxon>
        <taxon>Ecdysozoa</taxon>
        <taxon>Arthropoda</taxon>
        <taxon>Chelicerata</taxon>
        <taxon>Arachnida</taxon>
        <taxon>Acari</taxon>
        <taxon>Parasitiformes</taxon>
        <taxon>Ixodida</taxon>
        <taxon>Ixodoidea</taxon>
        <taxon>Ixodidae</taxon>
        <taxon>Haemaphysalinae</taxon>
        <taxon>Haemaphysalis</taxon>
    </lineage>
</organism>
<name>A0A9J6FLM6_HAELO</name>
<dbReference type="Proteomes" id="UP000821853">
    <property type="component" value="Chromosome 1"/>
</dbReference>
<dbReference type="InterPro" id="IPR013105">
    <property type="entry name" value="TPR_2"/>
</dbReference>
<feature type="domain" description="J" evidence="7">
    <location>
        <begin position="10"/>
        <end position="84"/>
    </location>
</feature>
<dbReference type="PROSITE" id="PS50005">
    <property type="entry name" value="TPR"/>
    <property type="match status" value="1"/>
</dbReference>
<reference evidence="9 10" key="1">
    <citation type="journal article" date="2020" name="Cell">
        <title>Large-Scale Comparative Analyses of Tick Genomes Elucidate Their Genetic Diversity and Vector Capacities.</title>
        <authorList>
            <consortium name="Tick Genome and Microbiome Consortium (TIGMIC)"/>
            <person name="Jia N."/>
            <person name="Wang J."/>
            <person name="Shi W."/>
            <person name="Du L."/>
            <person name="Sun Y."/>
            <person name="Zhan W."/>
            <person name="Jiang J.F."/>
            <person name="Wang Q."/>
            <person name="Zhang B."/>
            <person name="Ji P."/>
            <person name="Bell-Sakyi L."/>
            <person name="Cui X.M."/>
            <person name="Yuan T.T."/>
            <person name="Jiang B.G."/>
            <person name="Yang W.F."/>
            <person name="Lam T.T."/>
            <person name="Chang Q.C."/>
            <person name="Ding S.J."/>
            <person name="Wang X.J."/>
            <person name="Zhu J.G."/>
            <person name="Ruan X.D."/>
            <person name="Zhao L."/>
            <person name="Wei J.T."/>
            <person name="Ye R.Z."/>
            <person name="Que T.C."/>
            <person name="Du C.H."/>
            <person name="Zhou Y.H."/>
            <person name="Cheng J.X."/>
            <person name="Dai P.F."/>
            <person name="Guo W.B."/>
            <person name="Han X.H."/>
            <person name="Huang E.J."/>
            <person name="Li L.F."/>
            <person name="Wei W."/>
            <person name="Gao Y.C."/>
            <person name="Liu J.Z."/>
            <person name="Shao H.Z."/>
            <person name="Wang X."/>
            <person name="Wang C.C."/>
            <person name="Yang T.C."/>
            <person name="Huo Q.B."/>
            <person name="Li W."/>
            <person name="Chen H.Y."/>
            <person name="Chen S.E."/>
            <person name="Zhou L.G."/>
            <person name="Ni X.B."/>
            <person name="Tian J.H."/>
            <person name="Sheng Y."/>
            <person name="Liu T."/>
            <person name="Pan Y.S."/>
            <person name="Xia L.Y."/>
            <person name="Li J."/>
            <person name="Zhao F."/>
            <person name="Cao W.C."/>
        </authorList>
    </citation>
    <scope>NUCLEOTIDE SEQUENCE [LARGE SCALE GENOMIC DNA]</scope>
    <source>
        <strain evidence="9">HaeL-2018</strain>
    </source>
</reference>
<evidence type="ECO:0000256" key="5">
    <source>
        <dbReference type="PROSITE-ProRule" id="PRU00339"/>
    </source>
</evidence>
<protein>
    <submittedName>
        <fullName evidence="9">Uncharacterized protein</fullName>
    </submittedName>
</protein>
<evidence type="ECO:0000256" key="2">
    <source>
        <dbReference type="ARBA" id="ARBA00022803"/>
    </source>
</evidence>
<dbReference type="InterPro" id="IPR011990">
    <property type="entry name" value="TPR-like_helical_dom_sf"/>
</dbReference>
<dbReference type="Pfam" id="PF00076">
    <property type="entry name" value="RRM_1"/>
    <property type="match status" value="1"/>
</dbReference>
<dbReference type="PROSITE" id="PS50102">
    <property type="entry name" value="RRM"/>
    <property type="match status" value="1"/>
</dbReference>
<accession>A0A9J6FLM6</accession>
<dbReference type="Gene3D" id="3.30.70.330">
    <property type="match status" value="1"/>
</dbReference>
<evidence type="ECO:0000256" key="4">
    <source>
        <dbReference type="PROSITE-ProRule" id="PRU00176"/>
    </source>
</evidence>
<proteinExistence type="predicted"/>
<evidence type="ECO:0000256" key="1">
    <source>
        <dbReference type="ARBA" id="ARBA00022737"/>
    </source>
</evidence>
<dbReference type="InterPro" id="IPR019734">
    <property type="entry name" value="TPR_rpt"/>
</dbReference>
<dbReference type="InterPro" id="IPR000504">
    <property type="entry name" value="RRM_dom"/>
</dbReference>
<keyword evidence="3 4" id="KW-0694">RNA-binding</keyword>
<dbReference type="OrthoDB" id="2017782at2759"/>
<dbReference type="SUPFAM" id="SSF54928">
    <property type="entry name" value="RNA-binding domain, RBD"/>
    <property type="match status" value="1"/>
</dbReference>
<dbReference type="Gene3D" id="1.25.40.10">
    <property type="entry name" value="Tetratricopeptide repeat domain"/>
    <property type="match status" value="1"/>
</dbReference>
<dbReference type="Gene3D" id="1.10.287.110">
    <property type="entry name" value="DnaJ domain"/>
    <property type="match status" value="1"/>
</dbReference>
<dbReference type="CDD" id="cd06257">
    <property type="entry name" value="DnaJ"/>
    <property type="match status" value="1"/>
</dbReference>
<evidence type="ECO:0000313" key="10">
    <source>
        <dbReference type="Proteomes" id="UP000821853"/>
    </source>
</evidence>
<dbReference type="EMBL" id="JABSTR010000001">
    <property type="protein sequence ID" value="KAH9362916.1"/>
    <property type="molecule type" value="Genomic_DNA"/>
</dbReference>
<feature type="region of interest" description="Disordered" evidence="6">
    <location>
        <begin position="141"/>
        <end position="165"/>
    </location>
</feature>
<evidence type="ECO:0000256" key="3">
    <source>
        <dbReference type="ARBA" id="ARBA00022884"/>
    </source>
</evidence>
<gene>
    <name evidence="9" type="ORF">HPB48_014302</name>
</gene>
<dbReference type="InterPro" id="IPR012677">
    <property type="entry name" value="Nucleotide-bd_a/b_plait_sf"/>
</dbReference>